<dbReference type="AlphaFoldDB" id="A0A5B8S6P4"/>
<keyword evidence="1" id="KW-0732">Signal</keyword>
<organism evidence="2 3">
    <name type="scientific">Novosphingobium ginsenosidimutans</name>
    <dbReference type="NCBI Taxonomy" id="1176536"/>
    <lineage>
        <taxon>Bacteria</taxon>
        <taxon>Pseudomonadati</taxon>
        <taxon>Pseudomonadota</taxon>
        <taxon>Alphaproteobacteria</taxon>
        <taxon>Sphingomonadales</taxon>
        <taxon>Sphingomonadaceae</taxon>
        <taxon>Novosphingobium</taxon>
    </lineage>
</organism>
<accession>A0A5B8S6P4</accession>
<gene>
    <name evidence="2" type="ORF">FRF71_12400</name>
</gene>
<dbReference type="RefSeq" id="WP_147090943.1">
    <property type="nucleotide sequence ID" value="NZ_BAABJD010000002.1"/>
</dbReference>
<protein>
    <recommendedName>
        <fullName evidence="4">DUF1311 domain-containing protein</fullName>
    </recommendedName>
</protein>
<reference evidence="2 3" key="1">
    <citation type="journal article" date="2013" name="J. Microbiol. Biotechnol.">
        <title>Novosphingobium ginsenosidimutans sp. nov., with the ability to convert ginsenoside.</title>
        <authorList>
            <person name="Kim J.K."/>
            <person name="He D."/>
            <person name="Liu Q.M."/>
            <person name="Park H.Y."/>
            <person name="Jung M.S."/>
            <person name="Yoon M.H."/>
            <person name="Kim S.C."/>
            <person name="Im W.T."/>
        </authorList>
    </citation>
    <scope>NUCLEOTIDE SEQUENCE [LARGE SCALE GENOMIC DNA]</scope>
    <source>
        <strain evidence="2 3">FW-6</strain>
    </source>
</reference>
<evidence type="ECO:0000313" key="3">
    <source>
        <dbReference type="Proteomes" id="UP000321172"/>
    </source>
</evidence>
<dbReference type="Proteomes" id="UP000321172">
    <property type="component" value="Chromosome"/>
</dbReference>
<dbReference type="EMBL" id="CP042345">
    <property type="protein sequence ID" value="QEA16864.1"/>
    <property type="molecule type" value="Genomic_DNA"/>
</dbReference>
<feature type="signal peptide" evidence="1">
    <location>
        <begin position="1"/>
        <end position="24"/>
    </location>
</feature>
<evidence type="ECO:0000256" key="1">
    <source>
        <dbReference type="SAM" id="SignalP"/>
    </source>
</evidence>
<keyword evidence="3" id="KW-1185">Reference proteome</keyword>
<evidence type="ECO:0000313" key="2">
    <source>
        <dbReference type="EMBL" id="QEA16864.1"/>
    </source>
</evidence>
<sequence>MKIFIASVCAAVLLATGAPAVAQAALPTISADLVARACPVIGMPGLRLGATRAEQPPELLRSLRKLPDSYRPFTEAELEETAWSGKVAAITFRAASPDGDVNDALLEGFDETMMRAGWEPMVLGDTIMPLSVLGGRTLEREVDGPQGKQRLLLEFDASGALALRCGDPGLLELSRREQDGTLEPGSPRPVPPPYDPALRLPEPAACQSTALQRLTVEKGQLDEASPELVPFLAATMQEGDRAQYGKRLNTWLEWKLLGSGKLDDNRLVALREAAAKASVDSEMRQMMQFLAIGGELAAARENGDAAKSCEALRKLMVFEQEKSRLQVAYWTRVNAVLEAEAKRLGIGLD</sequence>
<proteinExistence type="predicted"/>
<dbReference type="KEGG" id="ngf:FRF71_12400"/>
<evidence type="ECO:0008006" key="4">
    <source>
        <dbReference type="Google" id="ProtNLM"/>
    </source>
</evidence>
<feature type="chain" id="PRO_5023126611" description="DUF1311 domain-containing protein" evidence="1">
    <location>
        <begin position="25"/>
        <end position="349"/>
    </location>
</feature>
<dbReference type="OrthoDB" id="7605484at2"/>
<name>A0A5B8S6P4_9SPHN</name>